<accession>A0A3L6PJW1</accession>
<protein>
    <submittedName>
        <fullName evidence="1">Uncharacterized protein</fullName>
    </submittedName>
</protein>
<evidence type="ECO:0000313" key="2">
    <source>
        <dbReference type="Proteomes" id="UP000275267"/>
    </source>
</evidence>
<dbReference type="AlphaFoldDB" id="A0A3L6PJW1"/>
<dbReference type="EMBL" id="PQIB02000017">
    <property type="protein sequence ID" value="RLM57915.1"/>
    <property type="molecule type" value="Genomic_DNA"/>
</dbReference>
<name>A0A3L6PJW1_PANMI</name>
<evidence type="ECO:0000313" key="1">
    <source>
        <dbReference type="EMBL" id="RLM57915.1"/>
    </source>
</evidence>
<proteinExistence type="predicted"/>
<gene>
    <name evidence="1" type="ORF">C2845_PM18G05140</name>
</gene>
<reference evidence="2" key="1">
    <citation type="journal article" date="2019" name="Nat. Commun.">
        <title>The genome of broomcorn millet.</title>
        <authorList>
            <person name="Zou C."/>
            <person name="Miki D."/>
            <person name="Li D."/>
            <person name="Tang Q."/>
            <person name="Xiao L."/>
            <person name="Rajput S."/>
            <person name="Deng P."/>
            <person name="Jia W."/>
            <person name="Huang R."/>
            <person name="Zhang M."/>
            <person name="Sun Y."/>
            <person name="Hu J."/>
            <person name="Fu X."/>
            <person name="Schnable P.S."/>
            <person name="Li F."/>
            <person name="Zhang H."/>
            <person name="Feng B."/>
            <person name="Zhu X."/>
            <person name="Liu R."/>
            <person name="Schnable J.C."/>
            <person name="Zhu J.-K."/>
            <person name="Zhang H."/>
        </authorList>
    </citation>
    <scope>NUCLEOTIDE SEQUENCE [LARGE SCALE GENOMIC DNA]</scope>
</reference>
<sequence>MDMMELLNDSLNQRHRAYADITEGTMPSPSFTPGRQRKLGQFTRSGFLGYRMSGCFLFHARSNQWGPRKPLADQMQRMQLFMDAWDQALQDRVVEQAPYDSAS</sequence>
<organism evidence="1 2">
    <name type="scientific">Panicum miliaceum</name>
    <name type="common">Proso millet</name>
    <name type="synonym">Broomcorn millet</name>
    <dbReference type="NCBI Taxonomy" id="4540"/>
    <lineage>
        <taxon>Eukaryota</taxon>
        <taxon>Viridiplantae</taxon>
        <taxon>Streptophyta</taxon>
        <taxon>Embryophyta</taxon>
        <taxon>Tracheophyta</taxon>
        <taxon>Spermatophyta</taxon>
        <taxon>Magnoliopsida</taxon>
        <taxon>Liliopsida</taxon>
        <taxon>Poales</taxon>
        <taxon>Poaceae</taxon>
        <taxon>PACMAD clade</taxon>
        <taxon>Panicoideae</taxon>
        <taxon>Panicodae</taxon>
        <taxon>Paniceae</taxon>
        <taxon>Panicinae</taxon>
        <taxon>Panicum</taxon>
        <taxon>Panicum sect. Panicum</taxon>
    </lineage>
</organism>
<keyword evidence="2" id="KW-1185">Reference proteome</keyword>
<dbReference type="Proteomes" id="UP000275267">
    <property type="component" value="Unassembled WGS sequence"/>
</dbReference>
<comment type="caution">
    <text evidence="1">The sequence shown here is derived from an EMBL/GenBank/DDBJ whole genome shotgun (WGS) entry which is preliminary data.</text>
</comment>